<dbReference type="STRING" id="926569.ANT_24830"/>
<dbReference type="GO" id="GO:0008610">
    <property type="term" value="P:lipid biosynthetic process"/>
    <property type="evidence" value="ECO:0007669"/>
    <property type="project" value="InterPro"/>
</dbReference>
<dbReference type="EC" id="2.1.1.79" evidence="6"/>
<dbReference type="Gene3D" id="3.40.50.150">
    <property type="entry name" value="Vaccinia Virus protein VP39"/>
    <property type="match status" value="1"/>
</dbReference>
<dbReference type="RefSeq" id="WP_013560864.1">
    <property type="nucleotide sequence ID" value="NC_014960.1"/>
</dbReference>
<keyword evidence="3 6" id="KW-0808">Transferase</keyword>
<dbReference type="Pfam" id="PF02353">
    <property type="entry name" value="CMAS"/>
    <property type="match status" value="1"/>
</dbReference>
<dbReference type="KEGG" id="atm:ANT_24830"/>
<proteinExistence type="inferred from homology"/>
<dbReference type="GO" id="GO:0008825">
    <property type="term" value="F:cyclopropane-fatty-acyl-phospholipid synthase activity"/>
    <property type="evidence" value="ECO:0007669"/>
    <property type="project" value="UniProtKB-EC"/>
</dbReference>
<sequence length="434" mass="49354">MVFSTVQEKTNARELTLSLLERLFPSNLLNGVGFRLWDDTRYPKDNVPASTTIVLNHPGALRAMLLPGTEVGLVEAYLYNDFDIEGNIEAVFPLGEALAERTNGWKKKLDIARELMRLPNQQNPRISKRGAARLSGKTHSIERDRQAVRYHYDVSNDFYSLFLGKRMVYSCAYFESPDEDLDTAQERKLDYICRKLRLKPGQKLLDLGCGWGGLVIYAAERYGVDVTGITLSEPQASLAQQRIAEAGLQAHARVRVQDYREVEEWEQYDALVSVGMFEHVGEKLLPVYFERAYRLLKPGGVFLNHGIARRAAEKGWDPQSFSNAYVFPDGELVPISTTLRAAEESGFEVRDVESLREHYALTLRRWVANLEAHHTQALQFVEESTYRVWRIYMSGSAHGFASGRLNVYQSLLVKPAQEGESKLPLSRKDWYIPG</sequence>
<dbReference type="PANTHER" id="PTHR43667:SF1">
    <property type="entry name" value="CYCLOPROPANE-FATTY-ACYL-PHOSPHOLIPID SYNTHASE"/>
    <property type="match status" value="1"/>
</dbReference>
<dbReference type="PIRSF" id="PIRSF003085">
    <property type="entry name" value="CMAS"/>
    <property type="match status" value="1"/>
</dbReference>
<dbReference type="eggNOG" id="COG2230">
    <property type="taxonomic scope" value="Bacteria"/>
</dbReference>
<evidence type="ECO:0000256" key="1">
    <source>
        <dbReference type="ARBA" id="ARBA00010815"/>
    </source>
</evidence>
<dbReference type="EMBL" id="AP012029">
    <property type="protein sequence ID" value="BAJ64509.1"/>
    <property type="molecule type" value="Genomic_DNA"/>
</dbReference>
<protein>
    <submittedName>
        <fullName evidence="6">Cyclopropane-fatty-acyl-phospholipid synthase</fullName>
        <ecNumber evidence="6">2.1.1.79</ecNumber>
    </submittedName>
</protein>
<accession>E8MZG1</accession>
<dbReference type="InParanoid" id="E8MZG1"/>
<organism evidence="6 7">
    <name type="scientific">Anaerolinea thermophila (strain DSM 14523 / JCM 11388 / NBRC 100420 / UNI-1)</name>
    <dbReference type="NCBI Taxonomy" id="926569"/>
    <lineage>
        <taxon>Bacteria</taxon>
        <taxon>Bacillati</taxon>
        <taxon>Chloroflexota</taxon>
        <taxon>Anaerolineae</taxon>
        <taxon>Anaerolineales</taxon>
        <taxon>Anaerolineaceae</taxon>
        <taxon>Anaerolinea</taxon>
    </lineage>
</organism>
<evidence type="ECO:0000256" key="2">
    <source>
        <dbReference type="ARBA" id="ARBA00022603"/>
    </source>
</evidence>
<dbReference type="InterPro" id="IPR050723">
    <property type="entry name" value="CFA/CMAS"/>
</dbReference>
<keyword evidence="7" id="KW-1185">Reference proteome</keyword>
<keyword evidence="5" id="KW-0443">Lipid metabolism</keyword>
<dbReference type="CDD" id="cd02440">
    <property type="entry name" value="AdoMet_MTases"/>
    <property type="match status" value="1"/>
</dbReference>
<dbReference type="OrthoDB" id="9782855at2"/>
<evidence type="ECO:0000256" key="4">
    <source>
        <dbReference type="ARBA" id="ARBA00022691"/>
    </source>
</evidence>
<dbReference type="InterPro" id="IPR029063">
    <property type="entry name" value="SAM-dependent_MTases_sf"/>
</dbReference>
<gene>
    <name evidence="6" type="ordered locus">ANT_24830</name>
</gene>
<evidence type="ECO:0000313" key="6">
    <source>
        <dbReference type="EMBL" id="BAJ64509.1"/>
    </source>
</evidence>
<comment type="similarity">
    <text evidence="1">Belongs to the CFA/CMAS family.</text>
</comment>
<dbReference type="SUPFAM" id="SSF53335">
    <property type="entry name" value="S-adenosyl-L-methionine-dependent methyltransferases"/>
    <property type="match status" value="1"/>
</dbReference>
<keyword evidence="4" id="KW-0949">S-adenosyl-L-methionine</keyword>
<evidence type="ECO:0000313" key="7">
    <source>
        <dbReference type="Proteomes" id="UP000008922"/>
    </source>
</evidence>
<evidence type="ECO:0000256" key="3">
    <source>
        <dbReference type="ARBA" id="ARBA00022679"/>
    </source>
</evidence>
<dbReference type="AlphaFoldDB" id="E8MZG1"/>
<dbReference type="Proteomes" id="UP000008922">
    <property type="component" value="Chromosome"/>
</dbReference>
<dbReference type="HOGENOM" id="CLU_026434_6_2_0"/>
<dbReference type="PANTHER" id="PTHR43667">
    <property type="entry name" value="CYCLOPROPANE-FATTY-ACYL-PHOSPHOLIPID SYNTHASE"/>
    <property type="match status" value="1"/>
</dbReference>
<keyword evidence="2 6" id="KW-0489">Methyltransferase</keyword>
<name>E8MZG1_ANATU</name>
<dbReference type="GO" id="GO:0032259">
    <property type="term" value="P:methylation"/>
    <property type="evidence" value="ECO:0007669"/>
    <property type="project" value="UniProtKB-KW"/>
</dbReference>
<reference evidence="6 7" key="1">
    <citation type="submission" date="2010-12" db="EMBL/GenBank/DDBJ databases">
        <title>Whole genome sequence of Anaerolinea thermophila UNI-1.</title>
        <authorList>
            <person name="Narita-Yamada S."/>
            <person name="Kishi E."/>
            <person name="Watanabe Y."/>
            <person name="Takasaki K."/>
            <person name="Ankai A."/>
            <person name="Oguchi A."/>
            <person name="Fukui S."/>
            <person name="Takahashi M."/>
            <person name="Yashiro I."/>
            <person name="Hosoyama A."/>
            <person name="Sekiguchi Y."/>
            <person name="Hanada S."/>
            <person name="Fujita N."/>
        </authorList>
    </citation>
    <scope>NUCLEOTIDE SEQUENCE [LARGE SCALE GENOMIC DNA]</scope>
    <source>
        <strain evidence="7">DSM 14523 / JCM 11388 / NBRC 100420 / UNI-1</strain>
    </source>
</reference>
<evidence type="ECO:0000256" key="5">
    <source>
        <dbReference type="ARBA" id="ARBA00023098"/>
    </source>
</evidence>
<dbReference type="InterPro" id="IPR003333">
    <property type="entry name" value="CMAS"/>
</dbReference>